<evidence type="ECO:0000313" key="5">
    <source>
        <dbReference type="Proteomes" id="UP001166674"/>
    </source>
</evidence>
<evidence type="ECO:0000256" key="1">
    <source>
        <dbReference type="ARBA" id="ARBA00022614"/>
    </source>
</evidence>
<protein>
    <submittedName>
        <fullName evidence="4">Leucine-rich repeat-containing protein 75B</fullName>
    </submittedName>
</protein>
<dbReference type="AlphaFoldDB" id="A0AA41SSK9"/>
<evidence type="ECO:0000256" key="2">
    <source>
        <dbReference type="ARBA" id="ARBA00022737"/>
    </source>
</evidence>
<name>A0AA41SSK9_SCICA</name>
<reference evidence="4" key="1">
    <citation type="submission" date="2020-03" db="EMBL/GenBank/DDBJ databases">
        <title>Studies in the Genomics of Life Span.</title>
        <authorList>
            <person name="Glass D."/>
        </authorList>
    </citation>
    <scope>NUCLEOTIDE SEQUENCE</scope>
    <source>
        <strain evidence="4">SUZIE</strain>
        <tissue evidence="4">Muscle</tissue>
    </source>
</reference>
<dbReference type="FunFam" id="3.80.10.10:FF:000158">
    <property type="entry name" value="Leucine rich repeat containing 75A"/>
    <property type="match status" value="1"/>
</dbReference>
<comment type="caution">
    <text evidence="4">The sequence shown here is derived from an EMBL/GenBank/DDBJ whole genome shotgun (WGS) entry which is preliminary data.</text>
</comment>
<evidence type="ECO:0000313" key="4">
    <source>
        <dbReference type="EMBL" id="MBZ3874603.1"/>
    </source>
</evidence>
<dbReference type="InterPro" id="IPR032675">
    <property type="entry name" value="LRR_dom_sf"/>
</dbReference>
<proteinExistence type="inferred from homology"/>
<organism evidence="4 5">
    <name type="scientific">Sciurus carolinensis</name>
    <name type="common">Eastern gray squirrel</name>
    <dbReference type="NCBI Taxonomy" id="30640"/>
    <lineage>
        <taxon>Eukaryota</taxon>
        <taxon>Metazoa</taxon>
        <taxon>Chordata</taxon>
        <taxon>Craniata</taxon>
        <taxon>Vertebrata</taxon>
        <taxon>Euteleostomi</taxon>
        <taxon>Mammalia</taxon>
        <taxon>Eutheria</taxon>
        <taxon>Euarchontoglires</taxon>
        <taxon>Glires</taxon>
        <taxon>Rodentia</taxon>
        <taxon>Sciuromorpha</taxon>
        <taxon>Sciuridae</taxon>
        <taxon>Sciurinae</taxon>
        <taxon>Sciurini</taxon>
        <taxon>Sciurus</taxon>
    </lineage>
</organism>
<dbReference type="Gene3D" id="3.80.10.10">
    <property type="entry name" value="Ribonuclease Inhibitor"/>
    <property type="match status" value="1"/>
</dbReference>
<keyword evidence="5" id="KW-1185">Reference proteome</keyword>
<accession>A0AA41SSK9</accession>
<sequence length="325" mass="36002">MGARLGRRAGPEADLEAEAAAGCGPAPYERRVRWLREIQSTLRERRPERARQLLRLLRQAREGAANLGLDLGLEGTLLTDILYRNVAFLNLVDPISHDLLVNLARDLQCPKKDYELWKSSDKICRQLIYHLTPHSKRQRGPSLPRKKTQSCLKSGLQKTLLAEETVDLSGIPLSVRDVQHIKRYLGSHGARLSVLDLSFTELSDELLHLLLPSLWTLPCLTQLLLNGNRLTRAAARELTEAIKDTTKFPVLAWVDLGNNVDVASMPQPLLVGLRRRLSQRTSLPTIHEGLDLDPGDSVSGAIDTASTWGSAAAEPGSEPQACCTR</sequence>
<dbReference type="PANTHER" id="PTHR39654">
    <property type="entry name" value="LEUCINE-RICH REPEAT-CONTAINING PROTEIN 75A-LIKE ISOFORM X1"/>
    <property type="match status" value="1"/>
</dbReference>
<dbReference type="EMBL" id="JAATJV010232200">
    <property type="protein sequence ID" value="MBZ3874603.1"/>
    <property type="molecule type" value="Genomic_DNA"/>
</dbReference>
<comment type="similarity">
    <text evidence="3">Belongs to the LRRC75 family.</text>
</comment>
<dbReference type="SUPFAM" id="SSF52047">
    <property type="entry name" value="RNI-like"/>
    <property type="match status" value="1"/>
</dbReference>
<evidence type="ECO:0000256" key="3">
    <source>
        <dbReference type="ARBA" id="ARBA00060993"/>
    </source>
</evidence>
<dbReference type="Proteomes" id="UP001166674">
    <property type="component" value="Unassembled WGS sequence"/>
</dbReference>
<gene>
    <name evidence="4" type="ORF">SUZIE_128760</name>
</gene>
<keyword evidence="1" id="KW-0433">Leucine-rich repeat</keyword>
<keyword evidence="2" id="KW-0677">Repeat</keyword>
<dbReference type="PANTHER" id="PTHR39654:SF5">
    <property type="entry name" value="LEUCINE-RICH REPEAT-CONTAINING PROTEIN 75B"/>
    <property type="match status" value="1"/>
</dbReference>